<evidence type="ECO:0000259" key="3">
    <source>
        <dbReference type="PROSITE" id="PS51767"/>
    </source>
</evidence>
<dbReference type="PANTHER" id="PTHR13683">
    <property type="entry name" value="ASPARTYL PROTEASES"/>
    <property type="match status" value="1"/>
</dbReference>
<keyword evidence="5" id="KW-1185">Reference proteome</keyword>
<keyword evidence="2" id="KW-0732">Signal</keyword>
<evidence type="ECO:0000313" key="5">
    <source>
        <dbReference type="Proteomes" id="UP000827721"/>
    </source>
</evidence>
<feature type="signal peptide" evidence="2">
    <location>
        <begin position="1"/>
        <end position="21"/>
    </location>
</feature>
<feature type="chain" id="PRO_5045088964" description="Peptidase A1 domain-containing protein" evidence="2">
    <location>
        <begin position="22"/>
        <end position="428"/>
    </location>
</feature>
<dbReference type="Pfam" id="PF14541">
    <property type="entry name" value="TAXi_C"/>
    <property type="match status" value="1"/>
</dbReference>
<dbReference type="InterPro" id="IPR001461">
    <property type="entry name" value="Aspartic_peptidase_A1"/>
</dbReference>
<comment type="caution">
    <text evidence="4">The sequence shown here is derived from an EMBL/GenBank/DDBJ whole genome shotgun (WGS) entry which is preliminary data.</text>
</comment>
<proteinExistence type="inferred from homology"/>
<dbReference type="Pfam" id="PF14543">
    <property type="entry name" value="TAXi_N"/>
    <property type="match status" value="1"/>
</dbReference>
<evidence type="ECO:0000256" key="1">
    <source>
        <dbReference type="ARBA" id="ARBA00007447"/>
    </source>
</evidence>
<dbReference type="SUPFAM" id="SSF50630">
    <property type="entry name" value="Acid proteases"/>
    <property type="match status" value="1"/>
</dbReference>
<evidence type="ECO:0000256" key="2">
    <source>
        <dbReference type="SAM" id="SignalP"/>
    </source>
</evidence>
<name>A0ABQ8HZN5_9ROSI</name>
<accession>A0ABQ8HZN5</accession>
<dbReference type="InterPro" id="IPR032861">
    <property type="entry name" value="TAXi_N"/>
</dbReference>
<gene>
    <name evidence="4" type="ORF">JRO89_XS05G0005700</name>
</gene>
<dbReference type="EMBL" id="JAFEMO010000005">
    <property type="protein sequence ID" value="KAH7569831.1"/>
    <property type="molecule type" value="Genomic_DNA"/>
</dbReference>
<reference evidence="4 5" key="1">
    <citation type="submission" date="2021-02" db="EMBL/GenBank/DDBJ databases">
        <title>Plant Genome Project.</title>
        <authorList>
            <person name="Zhang R.-G."/>
        </authorList>
    </citation>
    <scope>NUCLEOTIDE SEQUENCE [LARGE SCALE GENOMIC DNA]</scope>
    <source>
        <tissue evidence="4">Leaves</tissue>
    </source>
</reference>
<sequence>MSPSQSTLVVIILQCILAATSYPNFQNLNVQNLKTFQNHNHNHIDEGMWKLKLVHRDHIASTKLPVPDDLRQRFHARMQRDVKRVADLTRRLSVAPKNYEMADFGADVVSGLDQGSGEYFVRIGVGSPPISQYMVIDTGSDIVWVQCQPCIQCYKQSDPIFDPAASASFVIVSCSSAVCDRLDNRGCHAGKCCYKVKYGDGSYTKGTLVSETLTIGPTLIQNMAIGCGHRNNGTFAAAAGGSRSSGWLAFGRGAFPVGAAWVPLVRSLQAPTLYYVRLSGLGVGGVRVPISEDIFQLTQLGYGGVVMDTGTAVTRLPTVAYEAFRDLFIAQTRNIPRASGISMFDTCYNLFGLDITMFPPISFHFSDGPILNLLGKNYLLRVNDVRTLCFAFAPSPSGLSIIGNIQQEGIQISFDAANGYVGFGPNVC</sequence>
<dbReference type="InterPro" id="IPR032799">
    <property type="entry name" value="TAXi_C"/>
</dbReference>
<feature type="domain" description="Peptidase A1" evidence="3">
    <location>
        <begin position="119"/>
        <end position="424"/>
    </location>
</feature>
<protein>
    <recommendedName>
        <fullName evidence="3">Peptidase A1 domain-containing protein</fullName>
    </recommendedName>
</protein>
<dbReference type="InterPro" id="IPR033121">
    <property type="entry name" value="PEPTIDASE_A1"/>
</dbReference>
<dbReference type="InterPro" id="IPR021109">
    <property type="entry name" value="Peptidase_aspartic_dom_sf"/>
</dbReference>
<dbReference type="Gene3D" id="2.40.70.10">
    <property type="entry name" value="Acid Proteases"/>
    <property type="match status" value="2"/>
</dbReference>
<organism evidence="4 5">
    <name type="scientific">Xanthoceras sorbifolium</name>
    <dbReference type="NCBI Taxonomy" id="99658"/>
    <lineage>
        <taxon>Eukaryota</taxon>
        <taxon>Viridiplantae</taxon>
        <taxon>Streptophyta</taxon>
        <taxon>Embryophyta</taxon>
        <taxon>Tracheophyta</taxon>
        <taxon>Spermatophyta</taxon>
        <taxon>Magnoliopsida</taxon>
        <taxon>eudicotyledons</taxon>
        <taxon>Gunneridae</taxon>
        <taxon>Pentapetalae</taxon>
        <taxon>rosids</taxon>
        <taxon>malvids</taxon>
        <taxon>Sapindales</taxon>
        <taxon>Sapindaceae</taxon>
        <taxon>Xanthoceroideae</taxon>
        <taxon>Xanthoceras</taxon>
    </lineage>
</organism>
<comment type="similarity">
    <text evidence="1">Belongs to the peptidase A1 family.</text>
</comment>
<dbReference type="PANTHER" id="PTHR13683:SF265">
    <property type="entry name" value="PROTEIN ASPARTIC PROTEASE IN GUARD CELL 2"/>
    <property type="match status" value="1"/>
</dbReference>
<evidence type="ECO:0000313" key="4">
    <source>
        <dbReference type="EMBL" id="KAH7569831.1"/>
    </source>
</evidence>
<dbReference type="PROSITE" id="PS51767">
    <property type="entry name" value="PEPTIDASE_A1"/>
    <property type="match status" value="1"/>
</dbReference>
<dbReference type="Proteomes" id="UP000827721">
    <property type="component" value="Unassembled WGS sequence"/>
</dbReference>